<dbReference type="Pfam" id="PF13302">
    <property type="entry name" value="Acetyltransf_3"/>
    <property type="match status" value="1"/>
</dbReference>
<gene>
    <name evidence="5" type="ORF">MKY91_10280</name>
</gene>
<dbReference type="PANTHER" id="PTHR43792">
    <property type="entry name" value="GNAT FAMILY, PUTATIVE (AFU_ORTHOLOGUE AFUA_3G00765)-RELATED-RELATED"/>
    <property type="match status" value="1"/>
</dbReference>
<evidence type="ECO:0000256" key="1">
    <source>
        <dbReference type="ARBA" id="ARBA00022679"/>
    </source>
</evidence>
<reference evidence="5 6" key="1">
    <citation type="submission" date="2024-03" db="EMBL/GenBank/DDBJ databases">
        <title>Bacilli Hybrid Assemblies.</title>
        <authorList>
            <person name="Kovac J."/>
        </authorList>
    </citation>
    <scope>NUCLEOTIDE SEQUENCE [LARGE SCALE GENOMIC DNA]</scope>
    <source>
        <strain evidence="5 6">FSL R7-0666</strain>
    </source>
</reference>
<dbReference type="GO" id="GO:0016740">
    <property type="term" value="F:transferase activity"/>
    <property type="evidence" value="ECO:0007669"/>
    <property type="project" value="UniProtKB-KW"/>
</dbReference>
<accession>A0ABU9VJY7</accession>
<comment type="caution">
    <text evidence="5">The sequence shown here is derived from an EMBL/GenBank/DDBJ whole genome shotgun (WGS) entry which is preliminary data.</text>
</comment>
<keyword evidence="2" id="KW-0012">Acyltransferase</keyword>
<dbReference type="EC" id="2.-.-.-" evidence="5"/>
<evidence type="ECO:0000313" key="5">
    <source>
        <dbReference type="EMBL" id="MEN0643533.1"/>
    </source>
</evidence>
<proteinExistence type="inferred from homology"/>
<dbReference type="Proteomes" id="UP001418796">
    <property type="component" value="Unassembled WGS sequence"/>
</dbReference>
<dbReference type="EMBL" id="JBCITK010000001">
    <property type="protein sequence ID" value="MEN0643533.1"/>
    <property type="molecule type" value="Genomic_DNA"/>
</dbReference>
<dbReference type="SUPFAM" id="SSF55729">
    <property type="entry name" value="Acyl-CoA N-acyltransferases (Nat)"/>
    <property type="match status" value="1"/>
</dbReference>
<keyword evidence="6" id="KW-1185">Reference proteome</keyword>
<evidence type="ECO:0000256" key="3">
    <source>
        <dbReference type="ARBA" id="ARBA00038502"/>
    </source>
</evidence>
<dbReference type="RefSeq" id="WP_343130439.1">
    <property type="nucleotide sequence ID" value="NZ_JBCITK010000001.1"/>
</dbReference>
<sequence length="178" mass="20283">MRGSHVTLRPLTLGDAEDLLAIHIQNKHFFEQFSMERPNNYYTLAFQEHVISQFNELAYQGIEYHFAILSNQSNQLVGVVDLFQLIRGPLQRAMIGYFISQTENGKGYATDACTLLTEYAFTNLKLHRLEAAVMPVNQASIRVLEKSGFVKEGTAIKSVRIHGKWEDHYTFACINPTN</sequence>
<evidence type="ECO:0000256" key="2">
    <source>
        <dbReference type="ARBA" id="ARBA00023315"/>
    </source>
</evidence>
<dbReference type="InterPro" id="IPR016181">
    <property type="entry name" value="Acyl_CoA_acyltransferase"/>
</dbReference>
<dbReference type="InterPro" id="IPR051531">
    <property type="entry name" value="N-acetyltransferase"/>
</dbReference>
<evidence type="ECO:0000313" key="6">
    <source>
        <dbReference type="Proteomes" id="UP001418796"/>
    </source>
</evidence>
<dbReference type="PANTHER" id="PTHR43792:SF8">
    <property type="entry name" value="[RIBOSOMAL PROTEIN US5]-ALANINE N-ACETYLTRANSFERASE"/>
    <property type="match status" value="1"/>
</dbReference>
<feature type="domain" description="N-acetyltransferase" evidence="4">
    <location>
        <begin position="6"/>
        <end position="176"/>
    </location>
</feature>
<keyword evidence="1 5" id="KW-0808">Transferase</keyword>
<comment type="similarity">
    <text evidence="3">Belongs to the acetyltransferase family. RimJ subfamily.</text>
</comment>
<protein>
    <submittedName>
        <fullName evidence="5">GNAT family protein</fullName>
        <ecNumber evidence="5">2.-.-.-</ecNumber>
    </submittedName>
</protein>
<dbReference type="InterPro" id="IPR000182">
    <property type="entry name" value="GNAT_dom"/>
</dbReference>
<organism evidence="5 6">
    <name type="scientific">Alkalicoccobacillus gibsonii</name>
    <dbReference type="NCBI Taxonomy" id="79881"/>
    <lineage>
        <taxon>Bacteria</taxon>
        <taxon>Bacillati</taxon>
        <taxon>Bacillota</taxon>
        <taxon>Bacilli</taxon>
        <taxon>Bacillales</taxon>
        <taxon>Bacillaceae</taxon>
        <taxon>Alkalicoccobacillus</taxon>
    </lineage>
</organism>
<name>A0ABU9VJY7_9BACI</name>
<evidence type="ECO:0000259" key="4">
    <source>
        <dbReference type="PROSITE" id="PS51186"/>
    </source>
</evidence>
<dbReference type="Gene3D" id="3.40.630.30">
    <property type="match status" value="1"/>
</dbReference>
<dbReference type="PROSITE" id="PS51186">
    <property type="entry name" value="GNAT"/>
    <property type="match status" value="1"/>
</dbReference>